<gene>
    <name evidence="9" type="ORF">ACFSW7_13295</name>
</gene>
<evidence type="ECO:0000256" key="2">
    <source>
        <dbReference type="ARBA" id="ARBA00010388"/>
    </source>
</evidence>
<protein>
    <submittedName>
        <fullName evidence="9">Na(+)/H(+) antiporter subunit C</fullName>
    </submittedName>
</protein>
<organism evidence="9 10">
    <name type="scientific">Gulosibacter faecalis</name>
    <dbReference type="NCBI Taxonomy" id="272240"/>
    <lineage>
        <taxon>Bacteria</taxon>
        <taxon>Bacillati</taxon>
        <taxon>Actinomycetota</taxon>
        <taxon>Actinomycetes</taxon>
        <taxon>Micrococcales</taxon>
        <taxon>Microbacteriaceae</taxon>
        <taxon>Gulosibacter</taxon>
    </lineage>
</organism>
<evidence type="ECO:0000256" key="5">
    <source>
        <dbReference type="ARBA" id="ARBA00022989"/>
    </source>
</evidence>
<proteinExistence type="inferred from homology"/>
<evidence type="ECO:0000313" key="9">
    <source>
        <dbReference type="EMBL" id="MFD2759354.1"/>
    </source>
</evidence>
<feature type="region of interest" description="Disordered" evidence="7">
    <location>
        <begin position="115"/>
        <end position="172"/>
    </location>
</feature>
<feature type="compositionally biased region" description="Basic and acidic residues" evidence="7">
    <location>
        <begin position="150"/>
        <end position="172"/>
    </location>
</feature>
<evidence type="ECO:0000256" key="3">
    <source>
        <dbReference type="ARBA" id="ARBA00022475"/>
    </source>
</evidence>
<comment type="subcellular location">
    <subcellularLocation>
        <location evidence="1">Cell membrane</location>
        <topology evidence="1">Multi-pass membrane protein</topology>
    </subcellularLocation>
</comment>
<keyword evidence="5 8" id="KW-1133">Transmembrane helix</keyword>
<feature type="transmembrane region" description="Helical" evidence="8">
    <location>
        <begin position="6"/>
        <end position="23"/>
    </location>
</feature>
<dbReference type="PANTHER" id="PTHR34583:SF2">
    <property type="entry name" value="ANTIPORTER SUBUNIT MNHC2-RELATED"/>
    <property type="match status" value="1"/>
</dbReference>
<evidence type="ECO:0000256" key="7">
    <source>
        <dbReference type="SAM" id="MobiDB-lite"/>
    </source>
</evidence>
<evidence type="ECO:0000256" key="6">
    <source>
        <dbReference type="ARBA" id="ARBA00023136"/>
    </source>
</evidence>
<feature type="transmembrane region" description="Helical" evidence="8">
    <location>
        <begin position="74"/>
        <end position="95"/>
    </location>
</feature>
<keyword evidence="4 8" id="KW-0812">Transmembrane</keyword>
<comment type="caution">
    <text evidence="9">The sequence shown here is derived from an EMBL/GenBank/DDBJ whole genome shotgun (WGS) entry which is preliminary data.</text>
</comment>
<dbReference type="Pfam" id="PF00420">
    <property type="entry name" value="Oxidored_q2"/>
    <property type="match status" value="1"/>
</dbReference>
<keyword evidence="10" id="KW-1185">Reference proteome</keyword>
<reference evidence="10" key="1">
    <citation type="journal article" date="2019" name="Int. J. Syst. Evol. Microbiol.">
        <title>The Global Catalogue of Microorganisms (GCM) 10K type strain sequencing project: providing services to taxonomists for standard genome sequencing and annotation.</title>
        <authorList>
            <consortium name="The Broad Institute Genomics Platform"/>
            <consortium name="The Broad Institute Genome Sequencing Center for Infectious Disease"/>
            <person name="Wu L."/>
            <person name="Ma J."/>
        </authorList>
    </citation>
    <scope>NUCLEOTIDE SEQUENCE [LARGE SCALE GENOMIC DNA]</scope>
    <source>
        <strain evidence="10">TISTR 1514</strain>
    </source>
</reference>
<feature type="compositionally biased region" description="Acidic residues" evidence="7">
    <location>
        <begin position="120"/>
        <end position="139"/>
    </location>
</feature>
<accession>A0ABW5V3F2</accession>
<dbReference type="InterPro" id="IPR050601">
    <property type="entry name" value="CPA3_antiporter_subunitC"/>
</dbReference>
<dbReference type="NCBIfam" id="NF005929">
    <property type="entry name" value="PRK07946.1"/>
    <property type="match status" value="1"/>
</dbReference>
<feature type="transmembrane region" description="Helical" evidence="8">
    <location>
        <begin position="30"/>
        <end position="54"/>
    </location>
</feature>
<comment type="similarity">
    <text evidence="2">Belongs to the CPA3 antiporters (TC 2.A.63) subunit C family.</text>
</comment>
<evidence type="ECO:0000256" key="8">
    <source>
        <dbReference type="SAM" id="Phobius"/>
    </source>
</evidence>
<sequence>MTLNVVLLVGMVVMYACGVYMLLERSFTRMILAVMLIGNATNVLIFLVSGRYGSAPLMGDGANPEDFSDPLPQAFILTAIVITFATTAFMLALLYRSWRLAHGDEVDDDDEAVELRTVDPEEDDEVFDEEDSGDTEFGSDAEVAVAGAPTRDEIDERANQEKPREQREGGDA</sequence>
<dbReference type="InterPro" id="IPR039428">
    <property type="entry name" value="NUOK/Mnh_C1-like"/>
</dbReference>
<dbReference type="PANTHER" id="PTHR34583">
    <property type="entry name" value="ANTIPORTER SUBUNIT MNHC2-RELATED"/>
    <property type="match status" value="1"/>
</dbReference>
<dbReference type="Proteomes" id="UP001597492">
    <property type="component" value="Unassembled WGS sequence"/>
</dbReference>
<keyword evidence="6 8" id="KW-0472">Membrane</keyword>
<evidence type="ECO:0000313" key="10">
    <source>
        <dbReference type="Proteomes" id="UP001597492"/>
    </source>
</evidence>
<dbReference type="RefSeq" id="WP_019619760.1">
    <property type="nucleotide sequence ID" value="NZ_JBHUNE010000010.1"/>
</dbReference>
<dbReference type="Gene3D" id="1.10.287.3510">
    <property type="match status" value="1"/>
</dbReference>
<evidence type="ECO:0000256" key="4">
    <source>
        <dbReference type="ARBA" id="ARBA00022692"/>
    </source>
</evidence>
<name>A0ABW5V3F2_9MICO</name>
<keyword evidence="3" id="KW-1003">Cell membrane</keyword>
<dbReference type="EMBL" id="JBHUNE010000010">
    <property type="protein sequence ID" value="MFD2759354.1"/>
    <property type="molecule type" value="Genomic_DNA"/>
</dbReference>
<evidence type="ECO:0000256" key="1">
    <source>
        <dbReference type="ARBA" id="ARBA00004651"/>
    </source>
</evidence>